<organism evidence="1 2">
    <name type="scientific">Virgibacillus pantothenticus</name>
    <dbReference type="NCBI Taxonomy" id="1473"/>
    <lineage>
        <taxon>Bacteria</taxon>
        <taxon>Bacillati</taxon>
        <taxon>Bacillota</taxon>
        <taxon>Bacilli</taxon>
        <taxon>Bacillales</taxon>
        <taxon>Bacillaceae</taxon>
        <taxon>Virgibacillus</taxon>
    </lineage>
</organism>
<dbReference type="GeneID" id="66869383"/>
<dbReference type="InterPro" id="IPR010064">
    <property type="entry name" value="HK97-gp10_tail"/>
</dbReference>
<keyword evidence="2" id="KW-1185">Reference proteome</keyword>
<evidence type="ECO:0008006" key="3">
    <source>
        <dbReference type="Google" id="ProtNLM"/>
    </source>
</evidence>
<evidence type="ECO:0000313" key="1">
    <source>
        <dbReference type="EMBL" id="KNE22478.1"/>
    </source>
</evidence>
<sequence length="107" mass="12279">MIKLKGIDALERGLKERAEAKDVQKAIQINASEMQSKAQNYAPVKSGNLKRKIQIDVRGLTGRVASTAEYAPYVEWGTRFMDAQPHLRPAYYEQIEQFKKDLDRLVR</sequence>
<dbReference type="Pfam" id="PF04883">
    <property type="entry name" value="HK97-gp10_like"/>
    <property type="match status" value="1"/>
</dbReference>
<proteinExistence type="predicted"/>
<evidence type="ECO:0000313" key="2">
    <source>
        <dbReference type="Proteomes" id="UP000036780"/>
    </source>
</evidence>
<dbReference type="EMBL" id="LGTO01000002">
    <property type="protein sequence ID" value="KNE22478.1"/>
    <property type="molecule type" value="Genomic_DNA"/>
</dbReference>
<protein>
    <recommendedName>
        <fullName evidence="3">HK97 gp10 family phage protein</fullName>
    </recommendedName>
</protein>
<dbReference type="AlphaFoldDB" id="A0A0L0QWA0"/>
<name>A0A0L0QWA0_VIRPA</name>
<comment type="caution">
    <text evidence="1">The sequence shown here is derived from an EMBL/GenBank/DDBJ whole genome shotgun (WGS) entry which is preliminary data.</text>
</comment>
<dbReference type="Proteomes" id="UP000036780">
    <property type="component" value="Unassembled WGS sequence"/>
</dbReference>
<dbReference type="NCBIfam" id="TIGR01725">
    <property type="entry name" value="phge_HK97_gp10"/>
    <property type="match status" value="1"/>
</dbReference>
<reference evidence="2" key="1">
    <citation type="submission" date="2015-07" db="EMBL/GenBank/DDBJ databases">
        <title>Fjat-10053 dsm26.</title>
        <authorList>
            <person name="Liu B."/>
            <person name="Wang J."/>
            <person name="Zhu Y."/>
            <person name="Liu G."/>
            <person name="Chen Q."/>
            <person name="Chen Z."/>
            <person name="Lan J."/>
            <person name="Che J."/>
            <person name="Ge C."/>
            <person name="Shi H."/>
            <person name="Pan Z."/>
            <person name="Liu X."/>
        </authorList>
    </citation>
    <scope>NUCLEOTIDE SEQUENCE [LARGE SCALE GENOMIC DNA]</scope>
    <source>
        <strain evidence="2">DSM 26</strain>
    </source>
</reference>
<accession>A0A0L0QWA0</accession>
<gene>
    <name evidence="1" type="ORF">AFK71_02330</name>
</gene>
<dbReference type="OrthoDB" id="886754at2"/>
<dbReference type="PATRIC" id="fig|1473.5.peg.3393"/>
<dbReference type="RefSeq" id="WP_050349952.1">
    <property type="nucleotide sequence ID" value="NZ_CP073011.1"/>
</dbReference>